<name>A0A7K3M639_9ACTN</name>
<keyword evidence="2 6" id="KW-0540">Nuclease</keyword>
<comment type="function">
    <text evidence="6">Toxic component of a toxin-antitoxin (TA) system. An RNase.</text>
</comment>
<accession>A0A7K3M639</accession>
<keyword evidence="4 6" id="KW-0378">Hydrolase</keyword>
<dbReference type="GO" id="GO:0016788">
    <property type="term" value="F:hydrolase activity, acting on ester bonds"/>
    <property type="evidence" value="ECO:0007669"/>
    <property type="project" value="InterPro"/>
</dbReference>
<dbReference type="InterPro" id="IPR029060">
    <property type="entry name" value="PIN-like_dom_sf"/>
</dbReference>
<sequence length="144" mass="15769">MIIPDVNLLLYATIDGFPQHQPARAWLEETLNGTTPVGLTSPAVFGFLRLVTNPRVLESPMAITDATRHVRDWLAQPRVDLLTPGPKHLDIALGLLDGMGTAANLTTDAQLAAYAIEERAELHSNDADFGRFADLMWINPLSAR</sequence>
<dbReference type="InterPro" id="IPR002716">
    <property type="entry name" value="PIN_dom"/>
</dbReference>
<organism evidence="8 9">
    <name type="scientific">Phytoactinopolyspora mesophila</name>
    <dbReference type="NCBI Taxonomy" id="2650750"/>
    <lineage>
        <taxon>Bacteria</taxon>
        <taxon>Bacillati</taxon>
        <taxon>Actinomycetota</taxon>
        <taxon>Actinomycetes</taxon>
        <taxon>Jiangellales</taxon>
        <taxon>Jiangellaceae</taxon>
        <taxon>Phytoactinopolyspora</taxon>
    </lineage>
</organism>
<keyword evidence="6" id="KW-0800">Toxin</keyword>
<keyword evidence="5 6" id="KW-0460">Magnesium</keyword>
<feature type="domain" description="PIN" evidence="7">
    <location>
        <begin position="2"/>
        <end position="134"/>
    </location>
</feature>
<evidence type="ECO:0000256" key="1">
    <source>
        <dbReference type="ARBA" id="ARBA00022649"/>
    </source>
</evidence>
<dbReference type="Pfam" id="PF01850">
    <property type="entry name" value="PIN"/>
    <property type="match status" value="1"/>
</dbReference>
<dbReference type="EMBL" id="WLZY01000006">
    <property type="protein sequence ID" value="NDL58791.1"/>
    <property type="molecule type" value="Genomic_DNA"/>
</dbReference>
<dbReference type="InterPro" id="IPR022907">
    <property type="entry name" value="VapC_family"/>
</dbReference>
<evidence type="ECO:0000256" key="5">
    <source>
        <dbReference type="ARBA" id="ARBA00022842"/>
    </source>
</evidence>
<evidence type="ECO:0000259" key="7">
    <source>
        <dbReference type="Pfam" id="PF01850"/>
    </source>
</evidence>
<dbReference type="GO" id="GO:0004540">
    <property type="term" value="F:RNA nuclease activity"/>
    <property type="evidence" value="ECO:0007669"/>
    <property type="project" value="InterPro"/>
</dbReference>
<comment type="similarity">
    <text evidence="6">Belongs to the PINc/VapC protein family.</text>
</comment>
<dbReference type="GO" id="GO:0045926">
    <property type="term" value="P:negative regulation of growth"/>
    <property type="evidence" value="ECO:0007669"/>
    <property type="project" value="UniProtKB-ARBA"/>
</dbReference>
<feature type="binding site" evidence="6">
    <location>
        <position position="5"/>
    </location>
    <ligand>
        <name>Mg(2+)</name>
        <dbReference type="ChEBI" id="CHEBI:18420"/>
    </ligand>
</feature>
<keyword evidence="3 6" id="KW-0479">Metal-binding</keyword>
<dbReference type="GO" id="GO:0090729">
    <property type="term" value="F:toxin activity"/>
    <property type="evidence" value="ECO:0007669"/>
    <property type="project" value="UniProtKB-KW"/>
</dbReference>
<dbReference type="Proteomes" id="UP000460435">
    <property type="component" value="Unassembled WGS sequence"/>
</dbReference>
<dbReference type="RefSeq" id="WP_162451510.1">
    <property type="nucleotide sequence ID" value="NZ_WLZY01000006.1"/>
</dbReference>
<dbReference type="GO" id="GO:0000287">
    <property type="term" value="F:magnesium ion binding"/>
    <property type="evidence" value="ECO:0007669"/>
    <property type="project" value="UniProtKB-UniRule"/>
</dbReference>
<keyword evidence="9" id="KW-1185">Reference proteome</keyword>
<dbReference type="CDD" id="cd18678">
    <property type="entry name" value="PIN_MtVapC25_VapC33-like"/>
    <property type="match status" value="1"/>
</dbReference>
<keyword evidence="1 6" id="KW-1277">Toxin-antitoxin system</keyword>
<dbReference type="SUPFAM" id="SSF88723">
    <property type="entry name" value="PIN domain-like"/>
    <property type="match status" value="1"/>
</dbReference>
<gene>
    <name evidence="6" type="primary">vapC</name>
    <name evidence="8" type="ORF">F7O44_17105</name>
</gene>
<evidence type="ECO:0000313" key="9">
    <source>
        <dbReference type="Proteomes" id="UP000460435"/>
    </source>
</evidence>
<feature type="binding site" evidence="6">
    <location>
        <position position="108"/>
    </location>
    <ligand>
        <name>Mg(2+)</name>
        <dbReference type="ChEBI" id="CHEBI:18420"/>
    </ligand>
</feature>
<dbReference type="InterPro" id="IPR006226">
    <property type="entry name" value="Mtu_PIN"/>
</dbReference>
<proteinExistence type="inferred from homology"/>
<dbReference type="EC" id="3.1.-.-" evidence="6"/>
<dbReference type="HAMAP" id="MF_00265">
    <property type="entry name" value="VapC_Nob1"/>
    <property type="match status" value="1"/>
</dbReference>
<dbReference type="NCBIfam" id="TIGR00028">
    <property type="entry name" value="Mtu_PIN_fam"/>
    <property type="match status" value="1"/>
</dbReference>
<evidence type="ECO:0000256" key="4">
    <source>
        <dbReference type="ARBA" id="ARBA00022801"/>
    </source>
</evidence>
<dbReference type="AlphaFoldDB" id="A0A7K3M639"/>
<evidence type="ECO:0000313" key="8">
    <source>
        <dbReference type="EMBL" id="NDL58791.1"/>
    </source>
</evidence>
<comment type="cofactor">
    <cofactor evidence="6">
        <name>Mg(2+)</name>
        <dbReference type="ChEBI" id="CHEBI:18420"/>
    </cofactor>
</comment>
<evidence type="ECO:0000256" key="6">
    <source>
        <dbReference type="HAMAP-Rule" id="MF_00265"/>
    </source>
</evidence>
<comment type="caution">
    <text evidence="8">The sequence shown here is derived from an EMBL/GenBank/DDBJ whole genome shotgun (WGS) entry which is preliminary data.</text>
</comment>
<reference evidence="8 9" key="1">
    <citation type="submission" date="2019-11" db="EMBL/GenBank/DDBJ databases">
        <authorList>
            <person name="Li X.-J."/>
            <person name="Feng X.-M."/>
        </authorList>
    </citation>
    <scope>NUCLEOTIDE SEQUENCE [LARGE SCALE GENOMIC DNA]</scope>
    <source>
        <strain evidence="8 9">XMNu-373</strain>
    </source>
</reference>
<protein>
    <recommendedName>
        <fullName evidence="6">Ribonuclease VapC</fullName>
        <shortName evidence="6">RNase VapC</shortName>
        <ecNumber evidence="6">3.1.-.-</ecNumber>
    </recommendedName>
    <alternativeName>
        <fullName evidence="6">Toxin VapC</fullName>
    </alternativeName>
</protein>
<evidence type="ECO:0000256" key="2">
    <source>
        <dbReference type="ARBA" id="ARBA00022722"/>
    </source>
</evidence>
<dbReference type="Gene3D" id="3.40.50.1010">
    <property type="entry name" value="5'-nuclease"/>
    <property type="match status" value="1"/>
</dbReference>
<evidence type="ECO:0000256" key="3">
    <source>
        <dbReference type="ARBA" id="ARBA00022723"/>
    </source>
</evidence>